<feature type="compositionally biased region" description="Low complexity" evidence="1">
    <location>
        <begin position="211"/>
        <end position="245"/>
    </location>
</feature>
<dbReference type="OrthoDB" id="6217368at2759"/>
<gene>
    <name evidence="2" type="ORF">EGW08_023287</name>
</gene>
<dbReference type="AlphaFoldDB" id="A0A433SIX2"/>
<sequence>MNPRILAAKEKMLDDLVGEFKDRLDIFSTEVKTKMRTSANEMANHTFEIVLLFLTQVFPDLSTLDSGPGSTLSGFEKDLAETKQSLAETKQSLSETKQSQTKQSLSETKQSLSETKQSLSETKKSLSETKQSHRFLSTKILKNEEKAILFKRQIKKLNKVSETNTHQIWGLRKLQKLLSNMTMTIQTAAAAAVAAAVPSAQATAAAPQSAQATAAAPSAQATAATPSAQATAATPQSAQATAATPRGPPKSLRHESTFSAKTAGDSRTPGIGT</sequence>
<accession>A0A433SIX2</accession>
<name>A0A433SIX2_ELYCH</name>
<reference evidence="2 3" key="1">
    <citation type="submission" date="2019-01" db="EMBL/GenBank/DDBJ databases">
        <title>A draft genome assembly of the solar-powered sea slug Elysia chlorotica.</title>
        <authorList>
            <person name="Cai H."/>
            <person name="Li Q."/>
            <person name="Fang X."/>
            <person name="Li J."/>
            <person name="Curtis N.E."/>
            <person name="Altenburger A."/>
            <person name="Shibata T."/>
            <person name="Feng M."/>
            <person name="Maeda T."/>
            <person name="Schwartz J.A."/>
            <person name="Shigenobu S."/>
            <person name="Lundholm N."/>
            <person name="Nishiyama T."/>
            <person name="Yang H."/>
            <person name="Hasebe M."/>
            <person name="Li S."/>
            <person name="Pierce S.K."/>
            <person name="Wang J."/>
        </authorList>
    </citation>
    <scope>NUCLEOTIDE SEQUENCE [LARGE SCALE GENOMIC DNA]</scope>
    <source>
        <strain evidence="2">EC2010</strain>
        <tissue evidence="2">Whole organism of an adult</tissue>
    </source>
</reference>
<proteinExistence type="predicted"/>
<dbReference type="EMBL" id="RQTK01001909">
    <property type="protein sequence ID" value="RUS68951.1"/>
    <property type="molecule type" value="Genomic_DNA"/>
</dbReference>
<organism evidence="2 3">
    <name type="scientific">Elysia chlorotica</name>
    <name type="common">Eastern emerald elysia</name>
    <name type="synonym">Sea slug</name>
    <dbReference type="NCBI Taxonomy" id="188477"/>
    <lineage>
        <taxon>Eukaryota</taxon>
        <taxon>Metazoa</taxon>
        <taxon>Spiralia</taxon>
        <taxon>Lophotrochozoa</taxon>
        <taxon>Mollusca</taxon>
        <taxon>Gastropoda</taxon>
        <taxon>Heterobranchia</taxon>
        <taxon>Euthyneura</taxon>
        <taxon>Panpulmonata</taxon>
        <taxon>Sacoglossa</taxon>
        <taxon>Placobranchoidea</taxon>
        <taxon>Plakobranchidae</taxon>
        <taxon>Elysia</taxon>
    </lineage>
</organism>
<feature type="region of interest" description="Disordered" evidence="1">
    <location>
        <begin position="86"/>
        <end position="128"/>
    </location>
</feature>
<protein>
    <submittedName>
        <fullName evidence="2">Uncharacterized protein</fullName>
    </submittedName>
</protein>
<feature type="compositionally biased region" description="Polar residues" evidence="1">
    <location>
        <begin position="86"/>
        <end position="120"/>
    </location>
</feature>
<keyword evidence="3" id="KW-1185">Reference proteome</keyword>
<feature type="region of interest" description="Disordered" evidence="1">
    <location>
        <begin position="211"/>
        <end position="273"/>
    </location>
</feature>
<comment type="caution">
    <text evidence="2">The sequence shown here is derived from an EMBL/GenBank/DDBJ whole genome shotgun (WGS) entry which is preliminary data.</text>
</comment>
<evidence type="ECO:0000313" key="3">
    <source>
        <dbReference type="Proteomes" id="UP000271974"/>
    </source>
</evidence>
<dbReference type="Proteomes" id="UP000271974">
    <property type="component" value="Unassembled WGS sequence"/>
</dbReference>
<evidence type="ECO:0000313" key="2">
    <source>
        <dbReference type="EMBL" id="RUS68951.1"/>
    </source>
</evidence>
<evidence type="ECO:0000256" key="1">
    <source>
        <dbReference type="SAM" id="MobiDB-lite"/>
    </source>
</evidence>